<keyword evidence="8" id="KW-0067">ATP-binding</keyword>
<dbReference type="FunFam" id="3.30.420.40:FF:000153">
    <property type="entry name" value="Putative fructokinase"/>
    <property type="match status" value="1"/>
</dbReference>
<dbReference type="KEGG" id="auh:AWM75_03180"/>
<reference evidence="13 14" key="1">
    <citation type="journal article" date="2016" name="Genome Announc.">
        <title>Complete Genome Sequences of Aerococcus christensenii CCUG 28831T, Aerococcus sanguinicola CCUG 43001T, Aerococcus urinae CCUG 36881T, Aerococcus urinaeequi CCUG 28094T, Aerococcus urinaehominis CCUG 42038 BT, and Aerococcus viridans CCUG 4311T.</title>
        <authorList>
            <person name="Carkaci D."/>
            <person name="Dargis R."/>
            <person name="Nielsen X.C."/>
            <person name="Skovgaard O."/>
            <person name="Fuursted K."/>
            <person name="Christensen J.J."/>
        </authorList>
    </citation>
    <scope>NUCLEOTIDE SEQUENCE [LARGE SCALE GENOMIC DNA]</scope>
    <source>
        <strain evidence="13 14">CCUG42038B</strain>
    </source>
</reference>
<comment type="similarity">
    <text evidence="2">Belongs to the ROK (NagC/XylR) family.</text>
</comment>
<dbReference type="Proteomes" id="UP000062260">
    <property type="component" value="Chromosome"/>
</dbReference>
<evidence type="ECO:0000256" key="2">
    <source>
        <dbReference type="ARBA" id="ARBA00006479"/>
    </source>
</evidence>
<dbReference type="CDD" id="cd24067">
    <property type="entry name" value="ASKHA_NBD_ROK_BsFRK-like"/>
    <property type="match status" value="1"/>
</dbReference>
<evidence type="ECO:0000256" key="1">
    <source>
        <dbReference type="ARBA" id="ARBA00001946"/>
    </source>
</evidence>
<dbReference type="InterPro" id="IPR051804">
    <property type="entry name" value="Carb_Metab_Reg_Kinase/Isom"/>
</dbReference>
<dbReference type="SUPFAM" id="SSF53067">
    <property type="entry name" value="Actin-like ATPase domain"/>
    <property type="match status" value="1"/>
</dbReference>
<evidence type="ECO:0000256" key="12">
    <source>
        <dbReference type="ARBA" id="ARBA00048451"/>
    </source>
</evidence>
<sequence>MIGGIEAGGTKFICAVADQEYNIIDKVSIPTETPEITMPAVIDFFAEYQLTSLGVGSFGPIDVIRDSDTYGYITGTPKLAWRDFNFLAYLYDHLDIEKIGWDTDVNAAGLAEYYYGQGQHKNSLLYLTIGTGIGGGFINQGQVLQAAGHPEMGHIVIDQDADDNFAGLCPAHGNCLEGLAAGPTVAARLGQSSHEISPDHQVYNYLADYIGQGLRDFTVLLRPEVIVIGGGLMNVPGLMDKVRQAFDQLFNHYLPLPDLDDYIVSPGLGDQAGIIGAMILGQKALKK</sequence>
<keyword evidence="6 13" id="KW-0418">Kinase</keyword>
<evidence type="ECO:0000256" key="10">
    <source>
        <dbReference type="ARBA" id="ARBA00023277"/>
    </source>
</evidence>
<dbReference type="InterPro" id="IPR000600">
    <property type="entry name" value="ROK"/>
</dbReference>
<keyword evidence="7" id="KW-0862">Zinc</keyword>
<dbReference type="PANTHER" id="PTHR42742:SF3">
    <property type="entry name" value="FRUCTOKINASE"/>
    <property type="match status" value="1"/>
</dbReference>
<protein>
    <recommendedName>
        <fullName evidence="11">fructokinase</fullName>
        <ecNumber evidence="11">2.7.1.4</ecNumber>
    </recommendedName>
</protein>
<dbReference type="EC" id="2.7.1.4" evidence="11"/>
<dbReference type="EMBL" id="CP014163">
    <property type="protein sequence ID" value="AMB99063.1"/>
    <property type="molecule type" value="Genomic_DNA"/>
</dbReference>
<dbReference type="OrthoDB" id="9783435at2"/>
<dbReference type="RefSeq" id="WP_067978134.1">
    <property type="nucleotide sequence ID" value="NZ_CP014163.1"/>
</dbReference>
<accession>A0A0X8FKM4</accession>
<comment type="catalytic activity">
    <reaction evidence="12">
        <text>D-fructose + ATP = D-fructose 6-phosphate + ADP + H(+)</text>
        <dbReference type="Rhea" id="RHEA:16125"/>
        <dbReference type="ChEBI" id="CHEBI:15378"/>
        <dbReference type="ChEBI" id="CHEBI:30616"/>
        <dbReference type="ChEBI" id="CHEBI:37721"/>
        <dbReference type="ChEBI" id="CHEBI:61527"/>
        <dbReference type="ChEBI" id="CHEBI:456216"/>
        <dbReference type="EC" id="2.7.1.4"/>
    </reaction>
</comment>
<evidence type="ECO:0000313" key="13">
    <source>
        <dbReference type="EMBL" id="AMB99063.1"/>
    </source>
</evidence>
<reference evidence="14" key="2">
    <citation type="submission" date="2016-01" db="EMBL/GenBank/DDBJ databases">
        <title>Six Aerococcus type strain genome sequencing and assembly using PacBio and Illumina Hiseq.</title>
        <authorList>
            <person name="Carkaci D."/>
            <person name="Dargis R."/>
            <person name="Nielsen X.C."/>
            <person name="Skovgaard O."/>
            <person name="Fuursted K."/>
            <person name="Christensen J.J."/>
        </authorList>
    </citation>
    <scope>NUCLEOTIDE SEQUENCE [LARGE SCALE GENOMIC DNA]</scope>
    <source>
        <strain evidence="14">CCUG42038B</strain>
    </source>
</reference>
<gene>
    <name evidence="13" type="ORF">AWM75_03180</name>
</gene>
<dbReference type="GO" id="GO:0046872">
    <property type="term" value="F:metal ion binding"/>
    <property type="evidence" value="ECO:0007669"/>
    <property type="project" value="UniProtKB-KW"/>
</dbReference>
<evidence type="ECO:0000256" key="9">
    <source>
        <dbReference type="ARBA" id="ARBA00022842"/>
    </source>
</evidence>
<evidence type="ECO:0000256" key="5">
    <source>
        <dbReference type="ARBA" id="ARBA00022741"/>
    </source>
</evidence>
<keyword evidence="9" id="KW-0460">Magnesium</keyword>
<evidence type="ECO:0000256" key="8">
    <source>
        <dbReference type="ARBA" id="ARBA00022840"/>
    </source>
</evidence>
<comment type="cofactor">
    <cofactor evidence="1">
        <name>Mg(2+)</name>
        <dbReference type="ChEBI" id="CHEBI:18420"/>
    </cofactor>
</comment>
<evidence type="ECO:0000313" key="14">
    <source>
        <dbReference type="Proteomes" id="UP000062260"/>
    </source>
</evidence>
<organism evidence="13 14">
    <name type="scientific">Aerococcus urinaehominis</name>
    <dbReference type="NCBI Taxonomy" id="128944"/>
    <lineage>
        <taxon>Bacteria</taxon>
        <taxon>Bacillati</taxon>
        <taxon>Bacillota</taxon>
        <taxon>Bacilli</taxon>
        <taxon>Lactobacillales</taxon>
        <taxon>Aerococcaceae</taxon>
        <taxon>Aerococcus</taxon>
    </lineage>
</organism>
<keyword evidence="3" id="KW-0808">Transferase</keyword>
<evidence type="ECO:0000256" key="7">
    <source>
        <dbReference type="ARBA" id="ARBA00022833"/>
    </source>
</evidence>
<name>A0A0X8FKM4_9LACT</name>
<keyword evidence="10" id="KW-0119">Carbohydrate metabolism</keyword>
<dbReference type="Pfam" id="PF00480">
    <property type="entry name" value="ROK"/>
    <property type="match status" value="1"/>
</dbReference>
<evidence type="ECO:0000256" key="3">
    <source>
        <dbReference type="ARBA" id="ARBA00022679"/>
    </source>
</evidence>
<dbReference type="STRING" id="128944.AWM75_03180"/>
<keyword evidence="5" id="KW-0547">Nucleotide-binding</keyword>
<dbReference type="AlphaFoldDB" id="A0A0X8FKM4"/>
<dbReference type="InterPro" id="IPR043129">
    <property type="entry name" value="ATPase_NBD"/>
</dbReference>
<proteinExistence type="inferred from homology"/>
<dbReference type="PANTHER" id="PTHR42742">
    <property type="entry name" value="TRANSCRIPTIONAL REPRESSOR MPRA"/>
    <property type="match status" value="1"/>
</dbReference>
<keyword evidence="4" id="KW-0479">Metal-binding</keyword>
<dbReference type="GO" id="GO:0008865">
    <property type="term" value="F:fructokinase activity"/>
    <property type="evidence" value="ECO:0007669"/>
    <property type="project" value="UniProtKB-EC"/>
</dbReference>
<evidence type="ECO:0000256" key="4">
    <source>
        <dbReference type="ARBA" id="ARBA00022723"/>
    </source>
</evidence>
<evidence type="ECO:0000256" key="6">
    <source>
        <dbReference type="ARBA" id="ARBA00022777"/>
    </source>
</evidence>
<keyword evidence="14" id="KW-1185">Reference proteome</keyword>
<dbReference type="GO" id="GO:0005524">
    <property type="term" value="F:ATP binding"/>
    <property type="evidence" value="ECO:0007669"/>
    <property type="project" value="UniProtKB-KW"/>
</dbReference>
<evidence type="ECO:0000256" key="11">
    <source>
        <dbReference type="ARBA" id="ARBA00038887"/>
    </source>
</evidence>
<dbReference type="Gene3D" id="3.30.420.40">
    <property type="match status" value="2"/>
</dbReference>